<dbReference type="EMBL" id="DS547096">
    <property type="protein sequence ID" value="EDR10821.1"/>
    <property type="molecule type" value="Genomic_DNA"/>
</dbReference>
<dbReference type="PROSITE" id="PS50181">
    <property type="entry name" value="FBOX"/>
    <property type="match status" value="1"/>
</dbReference>
<gene>
    <name evidence="2" type="ORF">LACBIDRAFT_293314</name>
</gene>
<name>B0D2V9_LACBS</name>
<feature type="domain" description="F-box" evidence="1">
    <location>
        <begin position="47"/>
        <end position="105"/>
    </location>
</feature>
<sequence length="489" mass="55780">MATVDLSRQRKLGKIAEKLEKLEFERAELDYKIIQTRAEYGALYNKTSPVLNLPIEIICRMFELAHDASLIEGIPDNPLIEITISHVCRQWRAIALSSRSLWSNFRYKASQLPKRIPIDRLVAYLERSGPHPLDLRFSFSTFALGEASYPLFNSMLENTISHVHRWRRFSLFSGVDIPMHDFSDRLRWLKAPNLQYLTILPSSPDQEGGPDSDRLTPSVLLGGAPKLFYVRVNGTSFQKYPPPFSNVTVLRLEEIEAWTFGSFSLFLEILALPSLSSLSIVGEHFSEPESPHTSEITMNNLKHLRYGEDYSLIRHFLPFLVAPLLETLIIKRVTLRLIPNPLPKFTRPFSNLHSLELIECSEYDAGFIDTLVTLTPHVTHLAIVDDLGPEGMLQWFTRPFLENGTKSWQKVKVLTLDVHPSIHPYIDFVRMVGNPNLTIFTDTGHWAVDDLESLHAICALHSLPNEPKIVSWPPGVDVPAEEDFFTIEF</sequence>
<dbReference type="InterPro" id="IPR001810">
    <property type="entry name" value="F-box_dom"/>
</dbReference>
<reference evidence="2 3" key="1">
    <citation type="journal article" date="2008" name="Nature">
        <title>The genome of Laccaria bicolor provides insights into mycorrhizal symbiosis.</title>
        <authorList>
            <person name="Martin F."/>
            <person name="Aerts A."/>
            <person name="Ahren D."/>
            <person name="Brun A."/>
            <person name="Danchin E.G.J."/>
            <person name="Duchaussoy F."/>
            <person name="Gibon J."/>
            <person name="Kohler A."/>
            <person name="Lindquist E."/>
            <person name="Pereda V."/>
            <person name="Salamov A."/>
            <person name="Shapiro H.J."/>
            <person name="Wuyts J."/>
            <person name="Blaudez D."/>
            <person name="Buee M."/>
            <person name="Brokstein P."/>
            <person name="Canbaeck B."/>
            <person name="Cohen D."/>
            <person name="Courty P.E."/>
            <person name="Coutinho P.M."/>
            <person name="Delaruelle C."/>
            <person name="Detter J.C."/>
            <person name="Deveau A."/>
            <person name="DiFazio S."/>
            <person name="Duplessis S."/>
            <person name="Fraissinet-Tachet L."/>
            <person name="Lucic E."/>
            <person name="Frey-Klett P."/>
            <person name="Fourrey C."/>
            <person name="Feussner I."/>
            <person name="Gay G."/>
            <person name="Grimwood J."/>
            <person name="Hoegger P.J."/>
            <person name="Jain P."/>
            <person name="Kilaru S."/>
            <person name="Labbe J."/>
            <person name="Lin Y.C."/>
            <person name="Legue V."/>
            <person name="Le Tacon F."/>
            <person name="Marmeisse R."/>
            <person name="Melayah D."/>
            <person name="Montanini B."/>
            <person name="Muratet M."/>
            <person name="Nehls U."/>
            <person name="Niculita-Hirzel H."/>
            <person name="Oudot-Le Secq M.P."/>
            <person name="Peter M."/>
            <person name="Quesneville H."/>
            <person name="Rajashekar B."/>
            <person name="Reich M."/>
            <person name="Rouhier N."/>
            <person name="Schmutz J."/>
            <person name="Yin T."/>
            <person name="Chalot M."/>
            <person name="Henrissat B."/>
            <person name="Kuees U."/>
            <person name="Lucas S."/>
            <person name="Van de Peer Y."/>
            <person name="Podila G.K."/>
            <person name="Polle A."/>
            <person name="Pukkila P.J."/>
            <person name="Richardson P.M."/>
            <person name="Rouze P."/>
            <person name="Sanders I.R."/>
            <person name="Stajich J.E."/>
            <person name="Tunlid A."/>
            <person name="Tuskan G."/>
            <person name="Grigoriev I.V."/>
        </authorList>
    </citation>
    <scope>NUCLEOTIDE SEQUENCE [LARGE SCALE GENOMIC DNA]</scope>
    <source>
        <strain evidence="3">S238N-H82 / ATCC MYA-4686</strain>
    </source>
</reference>
<dbReference type="KEGG" id="lbc:LACBIDRAFT_293314"/>
<dbReference type="GeneID" id="6074021"/>
<accession>B0D2V9</accession>
<dbReference type="Gene3D" id="1.20.1280.50">
    <property type="match status" value="1"/>
</dbReference>
<dbReference type="OrthoDB" id="2989139at2759"/>
<evidence type="ECO:0000259" key="1">
    <source>
        <dbReference type="PROSITE" id="PS50181"/>
    </source>
</evidence>
<dbReference type="HOGENOM" id="CLU_020999_4_0_1"/>
<keyword evidence="3" id="KW-1185">Reference proteome</keyword>
<proteinExistence type="predicted"/>
<organism evidence="3">
    <name type="scientific">Laccaria bicolor (strain S238N-H82 / ATCC MYA-4686)</name>
    <name type="common">Bicoloured deceiver</name>
    <name type="synonym">Laccaria laccata var. bicolor</name>
    <dbReference type="NCBI Taxonomy" id="486041"/>
    <lineage>
        <taxon>Eukaryota</taxon>
        <taxon>Fungi</taxon>
        <taxon>Dikarya</taxon>
        <taxon>Basidiomycota</taxon>
        <taxon>Agaricomycotina</taxon>
        <taxon>Agaricomycetes</taxon>
        <taxon>Agaricomycetidae</taxon>
        <taxon>Agaricales</taxon>
        <taxon>Agaricineae</taxon>
        <taxon>Hydnangiaceae</taxon>
        <taxon>Laccaria</taxon>
    </lineage>
</organism>
<dbReference type="AlphaFoldDB" id="B0D2V9"/>
<dbReference type="SUPFAM" id="SSF52047">
    <property type="entry name" value="RNI-like"/>
    <property type="match status" value="1"/>
</dbReference>
<dbReference type="InParanoid" id="B0D2V9"/>
<protein>
    <submittedName>
        <fullName evidence="2">Predicted protein</fullName>
    </submittedName>
</protein>
<evidence type="ECO:0000313" key="2">
    <source>
        <dbReference type="EMBL" id="EDR10821.1"/>
    </source>
</evidence>
<evidence type="ECO:0000313" key="3">
    <source>
        <dbReference type="Proteomes" id="UP000001194"/>
    </source>
</evidence>
<dbReference type="Proteomes" id="UP000001194">
    <property type="component" value="Unassembled WGS sequence"/>
</dbReference>
<dbReference type="RefSeq" id="XP_001878122.1">
    <property type="nucleotide sequence ID" value="XM_001878087.1"/>
</dbReference>